<feature type="chain" id="PRO_5038509297" evidence="1">
    <location>
        <begin position="20"/>
        <end position="315"/>
    </location>
</feature>
<dbReference type="InterPro" id="IPR019606">
    <property type="entry name" value="GerMN"/>
</dbReference>
<feature type="signal peptide" evidence="1">
    <location>
        <begin position="1"/>
        <end position="19"/>
    </location>
</feature>
<keyword evidence="1" id="KW-0732">Signal</keyword>
<dbReference type="RefSeq" id="WP_118050363.1">
    <property type="nucleotide sequence ID" value="NZ_CABJFK010000005.1"/>
</dbReference>
<sequence length="315" mass="35518">MKKSVSILLLAALICSLFAGCSIETKTQSGTEESKYSFYYLNASETVLKEEPYEPKEETTEFMVKDLMQKLGKKEVPDGGVSLLPEEVSINSYDVQDDLLVIDFSKEYSDMSKVREIMTRAGIVQTLLQAPDIAKIRFTVVGQALKDSRNEEIGEMTGKTFAEYSGKDTESYRYDTFTLYFADKSGKKLVKEVRNVYYRRSLPKERIVLEQLAKGPMEEGHYPTISEHSSVLSVITADKICYVNMNSAFREGTADVSEDISVYSVVNSILDSCDAEKVQISVEGSMDGDFQESLPLYKFYEKNEDLIAQDDKKKS</sequence>
<evidence type="ECO:0000313" key="4">
    <source>
        <dbReference type="Proteomes" id="UP000283745"/>
    </source>
</evidence>
<reference evidence="3 4" key="1">
    <citation type="submission" date="2018-08" db="EMBL/GenBank/DDBJ databases">
        <title>A genome reference for cultivated species of the human gut microbiota.</title>
        <authorList>
            <person name="Zou Y."/>
            <person name="Xue W."/>
            <person name="Luo G."/>
        </authorList>
    </citation>
    <scope>NUCLEOTIDE SEQUENCE [LARGE SCALE GENOMIC DNA]</scope>
    <source>
        <strain evidence="3 4">AM28-23</strain>
    </source>
</reference>
<evidence type="ECO:0000313" key="3">
    <source>
        <dbReference type="EMBL" id="RHE40182.1"/>
    </source>
</evidence>
<dbReference type="Proteomes" id="UP000283745">
    <property type="component" value="Unassembled WGS sequence"/>
</dbReference>
<feature type="domain" description="GerMN" evidence="2">
    <location>
        <begin position="205"/>
        <end position="291"/>
    </location>
</feature>
<organism evidence="3 4">
    <name type="scientific">Blautia obeum</name>
    <dbReference type="NCBI Taxonomy" id="40520"/>
    <lineage>
        <taxon>Bacteria</taxon>
        <taxon>Bacillati</taxon>
        <taxon>Bacillota</taxon>
        <taxon>Clostridia</taxon>
        <taxon>Lachnospirales</taxon>
        <taxon>Lachnospiraceae</taxon>
        <taxon>Blautia</taxon>
    </lineage>
</organism>
<dbReference type="SMART" id="SM00909">
    <property type="entry name" value="Germane"/>
    <property type="match status" value="2"/>
</dbReference>
<evidence type="ECO:0000259" key="2">
    <source>
        <dbReference type="SMART" id="SM00909"/>
    </source>
</evidence>
<feature type="domain" description="GerMN" evidence="2">
    <location>
        <begin position="64"/>
        <end position="149"/>
    </location>
</feature>
<evidence type="ECO:0000256" key="1">
    <source>
        <dbReference type="SAM" id="SignalP"/>
    </source>
</evidence>
<dbReference type="PROSITE" id="PS51257">
    <property type="entry name" value="PROKAR_LIPOPROTEIN"/>
    <property type="match status" value="1"/>
</dbReference>
<gene>
    <name evidence="3" type="ORF">DW740_07690</name>
</gene>
<proteinExistence type="predicted"/>
<accession>A0A414J6W6</accession>
<dbReference type="EMBL" id="QSKF01000005">
    <property type="protein sequence ID" value="RHE40182.1"/>
    <property type="molecule type" value="Genomic_DNA"/>
</dbReference>
<protein>
    <submittedName>
        <fullName evidence="3">Spore gernimation protein</fullName>
    </submittedName>
</protein>
<name>A0A414J6W6_9FIRM</name>
<dbReference type="AlphaFoldDB" id="A0A414J6W6"/>
<comment type="caution">
    <text evidence="3">The sequence shown here is derived from an EMBL/GenBank/DDBJ whole genome shotgun (WGS) entry which is preliminary data.</text>
</comment>
<dbReference type="Pfam" id="PF10646">
    <property type="entry name" value="Germane"/>
    <property type="match status" value="2"/>
</dbReference>